<accession>A0ACC1HC51</accession>
<dbReference type="EMBL" id="JAMZIH010006224">
    <property type="protein sequence ID" value="KAJ1674143.1"/>
    <property type="molecule type" value="Genomic_DNA"/>
</dbReference>
<keyword evidence="2" id="KW-1185">Reference proteome</keyword>
<name>A0ACC1HC51_9FUNG</name>
<evidence type="ECO:0000313" key="1">
    <source>
        <dbReference type="EMBL" id="KAJ1674143.1"/>
    </source>
</evidence>
<feature type="non-terminal residue" evidence="1">
    <location>
        <position position="727"/>
    </location>
</feature>
<comment type="caution">
    <text evidence="1">The sequence shown here is derived from an EMBL/GenBank/DDBJ whole genome shotgun (WGS) entry which is preliminary data.</text>
</comment>
<organism evidence="1 2">
    <name type="scientific">Spiromyces aspiralis</name>
    <dbReference type="NCBI Taxonomy" id="68401"/>
    <lineage>
        <taxon>Eukaryota</taxon>
        <taxon>Fungi</taxon>
        <taxon>Fungi incertae sedis</taxon>
        <taxon>Zoopagomycota</taxon>
        <taxon>Kickxellomycotina</taxon>
        <taxon>Kickxellomycetes</taxon>
        <taxon>Kickxellales</taxon>
        <taxon>Kickxellaceae</taxon>
        <taxon>Spiromyces</taxon>
    </lineage>
</organism>
<gene>
    <name evidence="1" type="primary">TRA1_3</name>
    <name evidence="1" type="ORF">EV182_003873</name>
</gene>
<proteinExistence type="predicted"/>
<protein>
    <submittedName>
        <fullName evidence="1">Transcription-associated protein 1</fullName>
    </submittedName>
</protein>
<evidence type="ECO:0000313" key="2">
    <source>
        <dbReference type="Proteomes" id="UP001145114"/>
    </source>
</evidence>
<sequence length="727" mass="81768">MNTGILDSGKIECFLWSRVLGLATLPSIRETVEVFFGSLYRSQVSMDTKACILRRVVIPLISEGICPGKSFGVAAASQAPCKAVPSCRSSEIDARAEKLLKGPILEYMHSNIWVAFSTSESYKPGHDDYLRLQFISLSFILLRKAPHLVGDMRKDMIRFGWTCVRHDNPVVKNAAYVLLAQFIAAFETPRKIVIQVLLHLLRAHQPEYRPMVRQALEILVPSLTIRLATGAPSAELPIWVKWFNRVLFEHGHTVGQIVHIHQLITHLSDVFYPYREQLAPKLVNSLTKLCLTQNATLETRTLALDIIEMLLDWDIQHIKTVVSHSERFESTPLSQLRQEMANTIITKQRRETVVGILLRILCLAYDFVAKSGLAKRLKELLNKYLDKDSWPPMHLRLTFFERALSMPDTKPERMPFFEHILQTLDLVSMNMQQSWIVENFAILANTSIKFLKTESPVVHELIARQLSRLYQAMGASETLYDSHTTTNFRQQVQTHILENLQSGSNLHGVLRILDAIGKYQGEQFYDYIPLLVKLLQKHAREYVAQSSSQGAASGGTAAVPSGGQPHSLATTVNQGSAELDEATILRMVRTVPSTSEIKGSTQRDILLLLMVILHNHLMQLGDQRRGYLATLIQLVERVNDPHVLVTILSMVYNWVLRSPDPFPTIKEKATIMAAMICFATDPQANPKWSPITSTVQAPSPADGNGGATRSGQAFTAYQIMSKEYLSL</sequence>
<reference evidence="1" key="1">
    <citation type="submission" date="2022-06" db="EMBL/GenBank/DDBJ databases">
        <title>Phylogenomic reconstructions and comparative analyses of Kickxellomycotina fungi.</title>
        <authorList>
            <person name="Reynolds N.K."/>
            <person name="Stajich J.E."/>
            <person name="Barry K."/>
            <person name="Grigoriev I.V."/>
            <person name="Crous P."/>
            <person name="Smith M.E."/>
        </authorList>
    </citation>
    <scope>NUCLEOTIDE SEQUENCE</scope>
    <source>
        <strain evidence="1">RSA 2271</strain>
    </source>
</reference>
<dbReference type="Proteomes" id="UP001145114">
    <property type="component" value="Unassembled WGS sequence"/>
</dbReference>